<dbReference type="Pfam" id="PF08282">
    <property type="entry name" value="Hydrolase_3"/>
    <property type="match status" value="1"/>
</dbReference>
<protein>
    <recommendedName>
        <fullName evidence="16">Calcium-transporting ATPase</fullName>
        <ecNumber evidence="16">7.2.2.10</ecNumber>
    </recommendedName>
</protein>
<dbReference type="OrthoDB" id="3352408at2759"/>
<evidence type="ECO:0000259" key="18">
    <source>
        <dbReference type="SMART" id="SM00831"/>
    </source>
</evidence>
<dbReference type="InterPro" id="IPR023299">
    <property type="entry name" value="ATPase_P-typ_cyto_dom_N"/>
</dbReference>
<dbReference type="Pfam" id="PF00690">
    <property type="entry name" value="Cation_ATPase_N"/>
    <property type="match status" value="1"/>
</dbReference>
<comment type="caution">
    <text evidence="16">Lacks conserved residue(s) required for the propagation of feature annotation.</text>
</comment>
<accession>A0A1E4SUG0</accession>
<dbReference type="SUPFAM" id="SSF56784">
    <property type="entry name" value="HAD-like"/>
    <property type="match status" value="1"/>
</dbReference>
<dbReference type="InterPro" id="IPR008250">
    <property type="entry name" value="ATPase_P-typ_transduc_dom_A_sf"/>
</dbReference>
<dbReference type="NCBIfam" id="TIGR01522">
    <property type="entry name" value="ATPase-IIA2_Ca"/>
    <property type="match status" value="1"/>
</dbReference>
<feature type="region of interest" description="Disordered" evidence="17">
    <location>
        <begin position="1"/>
        <end position="39"/>
    </location>
</feature>
<dbReference type="Gene3D" id="1.20.1110.10">
    <property type="entry name" value="Calcium-transporting ATPase, transmembrane domain"/>
    <property type="match status" value="1"/>
</dbReference>
<dbReference type="GO" id="GO:0012505">
    <property type="term" value="C:endomembrane system"/>
    <property type="evidence" value="ECO:0007669"/>
    <property type="project" value="UniProtKB-SubCell"/>
</dbReference>
<dbReference type="Pfam" id="PF00122">
    <property type="entry name" value="E1-E2_ATPase"/>
    <property type="match status" value="1"/>
</dbReference>
<evidence type="ECO:0000256" key="15">
    <source>
        <dbReference type="ARBA" id="ARBA00053224"/>
    </source>
</evidence>
<evidence type="ECO:0000256" key="3">
    <source>
        <dbReference type="ARBA" id="ARBA00022553"/>
    </source>
</evidence>
<dbReference type="InterPro" id="IPR006068">
    <property type="entry name" value="ATPase_P-typ_cation-transptr_C"/>
</dbReference>
<feature type="transmembrane region" description="Helical" evidence="16">
    <location>
        <begin position="126"/>
        <end position="142"/>
    </location>
</feature>
<dbReference type="GO" id="GO:0005388">
    <property type="term" value="F:P-type calcium transporter activity"/>
    <property type="evidence" value="ECO:0007669"/>
    <property type="project" value="UniProtKB-EC"/>
</dbReference>
<dbReference type="FunFam" id="3.40.50.1000:FF:000028">
    <property type="entry name" value="Calcium-transporting P-type ATPase, putative"/>
    <property type="match status" value="1"/>
</dbReference>
<evidence type="ECO:0000256" key="6">
    <source>
        <dbReference type="ARBA" id="ARBA00022741"/>
    </source>
</evidence>
<dbReference type="GO" id="GO:0031090">
    <property type="term" value="C:organelle membrane"/>
    <property type="evidence" value="ECO:0007669"/>
    <property type="project" value="UniProtKB-ARBA"/>
</dbReference>
<evidence type="ECO:0000256" key="12">
    <source>
        <dbReference type="ARBA" id="ARBA00023136"/>
    </source>
</evidence>
<name>A0A1E4SUG0_9ASCO</name>
<dbReference type="EC" id="7.2.2.10" evidence="16"/>
<dbReference type="SUPFAM" id="SSF81660">
    <property type="entry name" value="Metal cation-transporting ATPase, ATP-binding domain N"/>
    <property type="match status" value="1"/>
</dbReference>
<dbReference type="AlphaFoldDB" id="A0A1E4SUG0"/>
<evidence type="ECO:0000256" key="10">
    <source>
        <dbReference type="ARBA" id="ARBA00022989"/>
    </source>
</evidence>
<dbReference type="Pfam" id="PF00689">
    <property type="entry name" value="Cation_ATPase_C"/>
    <property type="match status" value="1"/>
</dbReference>
<dbReference type="SUPFAM" id="SSF81653">
    <property type="entry name" value="Calcium ATPase, transduction domain A"/>
    <property type="match status" value="1"/>
</dbReference>
<dbReference type="Gene3D" id="3.40.1110.10">
    <property type="entry name" value="Calcium-transporting ATPase, cytoplasmic domain N"/>
    <property type="match status" value="1"/>
</dbReference>
<keyword evidence="20" id="KW-1185">Reference proteome</keyword>
<dbReference type="GO" id="GO:0005384">
    <property type="term" value="F:manganese ion transmembrane transporter activity"/>
    <property type="evidence" value="ECO:0007669"/>
    <property type="project" value="UniProtKB-ARBA"/>
</dbReference>
<evidence type="ECO:0000256" key="5">
    <source>
        <dbReference type="ARBA" id="ARBA00022692"/>
    </source>
</evidence>
<dbReference type="InterPro" id="IPR004014">
    <property type="entry name" value="ATPase_P-typ_cation-transptr_N"/>
</dbReference>
<evidence type="ECO:0000256" key="4">
    <source>
        <dbReference type="ARBA" id="ARBA00022568"/>
    </source>
</evidence>
<feature type="domain" description="Cation-transporting P-type ATPase N-terminal" evidence="18">
    <location>
        <begin position="46"/>
        <end position="122"/>
    </location>
</feature>
<evidence type="ECO:0000256" key="13">
    <source>
        <dbReference type="ARBA" id="ARBA00038148"/>
    </source>
</evidence>
<dbReference type="InterPro" id="IPR059000">
    <property type="entry name" value="ATPase_P-type_domA"/>
</dbReference>
<dbReference type="PANTHER" id="PTHR42861">
    <property type="entry name" value="CALCIUM-TRANSPORTING ATPASE"/>
    <property type="match status" value="1"/>
</dbReference>
<evidence type="ECO:0000256" key="9">
    <source>
        <dbReference type="ARBA" id="ARBA00022967"/>
    </source>
</evidence>
<gene>
    <name evidence="19" type="ORF">CANARDRAFT_9864</name>
</gene>
<feature type="transmembrane region" description="Helical" evidence="16">
    <location>
        <begin position="891"/>
        <end position="909"/>
    </location>
</feature>
<proteinExistence type="inferred from homology"/>
<evidence type="ECO:0000256" key="11">
    <source>
        <dbReference type="ARBA" id="ARBA00023065"/>
    </source>
</evidence>
<feature type="transmembrane region" description="Helical" evidence="16">
    <location>
        <begin position="321"/>
        <end position="345"/>
    </location>
</feature>
<dbReference type="FunFam" id="3.40.50.1000:FF:000001">
    <property type="entry name" value="Phospholipid-transporting ATPase IC"/>
    <property type="match status" value="1"/>
</dbReference>
<keyword evidence="2 16" id="KW-0813">Transport</keyword>
<keyword evidence="7 16" id="KW-0106">Calcium</keyword>
<dbReference type="SFLD" id="SFLDF00027">
    <property type="entry name" value="p-type_atpase"/>
    <property type="match status" value="1"/>
</dbReference>
<comment type="similarity">
    <text evidence="13 16">Belongs to the cation transport ATPase (P-type) (TC 3.A.3) family.</text>
</comment>
<feature type="compositionally biased region" description="Polar residues" evidence="17">
    <location>
        <begin position="1"/>
        <end position="22"/>
    </location>
</feature>
<dbReference type="Pfam" id="PF13246">
    <property type="entry name" value="Cation_ATPase"/>
    <property type="match status" value="1"/>
</dbReference>
<evidence type="ECO:0000256" key="16">
    <source>
        <dbReference type="RuleBase" id="RU361146"/>
    </source>
</evidence>
<evidence type="ECO:0000313" key="20">
    <source>
        <dbReference type="Proteomes" id="UP000094801"/>
    </source>
</evidence>
<evidence type="ECO:0000256" key="14">
    <source>
        <dbReference type="ARBA" id="ARBA00048694"/>
    </source>
</evidence>
<dbReference type="GO" id="GO:0005524">
    <property type="term" value="F:ATP binding"/>
    <property type="evidence" value="ECO:0007669"/>
    <property type="project" value="UniProtKB-KW"/>
</dbReference>
<evidence type="ECO:0000256" key="7">
    <source>
        <dbReference type="ARBA" id="ARBA00022837"/>
    </source>
</evidence>
<comment type="function">
    <text evidence="15">This magnesium-dependent enzyme catalyzes the hydrolysis of ATP coupled with the transport of calcium. Has a role in the secretory pathway.</text>
</comment>
<sequence length="931" mass="101300">MASDNPFSTSRLPSPDVHSSSVEMEVVNNLDDVESRQRSQDSVSAKFCTLSVEDTVRELGSDSKKGLCNQQDITYRRSVHGSNELEGEEDEPLYRKFIATFYGDPMIMLLIGSAAISFYMGNTDDAISITAAILIVVTVGFVQEYRSEKSLEALNKLVPEQAHLTRNNATETVLASTLVPGDLIHFSVGDRIPADVRLTESVHLTIDESNLTGETKPCTKQVETIQNVQTSTNERSNIAFMGTLVRDGHGSGIVVATGDRTAFGSVFAMMSSIEKPKTPLQNAMDKLGQQLSVFSFAVIGVIGFIGILQGRSWLDMFQISVSLAVAAIPEGLPIIVAVTLALGVLRMAKQKAIVKRLPSVETLGSVNVICSDKTGTLTQNHMTVTKVWTVDMKTSHLDIDKKGDYSKQLTKDIKALLESGNLCNNSKFSAEKDKYLGNPTDIAILESLHCFGLDDARNSRVRSNELPFNSSRKYMAVSTHLGDKTKSETFAKGAVEKIISMSKMYINKDGDIKPLTDDVSKLVLKMADDLAEDGLRVLAFGKSSKSFDGEPSDLVFCGLMGMNDPPRPSVAKSIASLIRGGVHVIMITGDSETTAKNIARKIGMPLTDSDKCVMTGEKIDSMTEEALAEAIQYVSVFARTTPEHKVAIVRALQLRGDIVAMTGDGVNDAPALKLADIGIAMGKNGTDVAKEAADMVLTDDDFSTILHAIREGKGIFYNIQNFLTFQLSTSVAALSLIALSTLFNLPNPLNAMQILWINILMDGPPAQSLGVEPVDQEVMNKPPRSRNDKILTNAVLKRVGQSALIVILGTMFVYVREMGDSVTRRDTTMTFTCFVLFDMFNALACRSSSKSVLELGLKNSMFNYAVGGSLIGQVCAIYVPFFQSIFQTEALSFGDLIYLIGLTSSVWIADELRKFYKKRASSSTYGYSVSV</sequence>
<keyword evidence="11 16" id="KW-0406">Ion transport</keyword>
<feature type="transmembrane region" description="Helical" evidence="16">
    <location>
        <begin position="101"/>
        <end position="120"/>
    </location>
</feature>
<comment type="catalytic activity">
    <reaction evidence="14 16">
        <text>Ca(2+)(in) + ATP + H2O = Ca(2+)(out) + ADP + phosphate + H(+)</text>
        <dbReference type="Rhea" id="RHEA:18105"/>
        <dbReference type="ChEBI" id="CHEBI:15377"/>
        <dbReference type="ChEBI" id="CHEBI:15378"/>
        <dbReference type="ChEBI" id="CHEBI:29108"/>
        <dbReference type="ChEBI" id="CHEBI:30616"/>
        <dbReference type="ChEBI" id="CHEBI:43474"/>
        <dbReference type="ChEBI" id="CHEBI:456216"/>
        <dbReference type="EC" id="7.2.2.10"/>
    </reaction>
</comment>
<feature type="transmembrane region" description="Helical" evidence="16">
    <location>
        <begin position="795"/>
        <end position="815"/>
    </location>
</feature>
<keyword evidence="8 16" id="KW-0067">ATP-binding</keyword>
<dbReference type="FunFam" id="2.70.150.10:FF:000008">
    <property type="entry name" value="Calcium-transporting ATPase"/>
    <property type="match status" value="1"/>
</dbReference>
<keyword evidence="9" id="KW-1278">Translocase</keyword>
<keyword evidence="4 16" id="KW-0109">Calcium transport</keyword>
<evidence type="ECO:0000256" key="1">
    <source>
        <dbReference type="ARBA" id="ARBA00004127"/>
    </source>
</evidence>
<dbReference type="SFLD" id="SFLDS00003">
    <property type="entry name" value="Haloacid_Dehalogenase"/>
    <property type="match status" value="1"/>
</dbReference>
<dbReference type="InterPro" id="IPR044492">
    <property type="entry name" value="P_typ_ATPase_HD_dom"/>
</dbReference>
<keyword evidence="12 16" id="KW-0472">Membrane</keyword>
<dbReference type="InterPro" id="IPR006413">
    <property type="entry name" value="P-type_ATPase_IIA_PMR1"/>
</dbReference>
<dbReference type="InterPro" id="IPR018303">
    <property type="entry name" value="ATPase_P-typ_P_site"/>
</dbReference>
<evidence type="ECO:0000256" key="17">
    <source>
        <dbReference type="SAM" id="MobiDB-lite"/>
    </source>
</evidence>
<dbReference type="EMBL" id="KV453867">
    <property type="protein sequence ID" value="ODV83139.1"/>
    <property type="molecule type" value="Genomic_DNA"/>
</dbReference>
<dbReference type="InterPro" id="IPR001757">
    <property type="entry name" value="P_typ_ATPase"/>
</dbReference>
<dbReference type="Proteomes" id="UP000094801">
    <property type="component" value="Unassembled WGS sequence"/>
</dbReference>
<dbReference type="InterPro" id="IPR023298">
    <property type="entry name" value="ATPase_P-typ_TM_dom_sf"/>
</dbReference>
<evidence type="ECO:0000256" key="2">
    <source>
        <dbReference type="ARBA" id="ARBA00022448"/>
    </source>
</evidence>
<dbReference type="GO" id="GO:0005737">
    <property type="term" value="C:cytoplasm"/>
    <property type="evidence" value="ECO:0007669"/>
    <property type="project" value="UniProtKB-ARBA"/>
</dbReference>
<evidence type="ECO:0000256" key="8">
    <source>
        <dbReference type="ARBA" id="ARBA00022840"/>
    </source>
</evidence>
<keyword evidence="6 16" id="KW-0547">Nucleotide-binding</keyword>
<dbReference type="InterPro" id="IPR023214">
    <property type="entry name" value="HAD_sf"/>
</dbReference>
<feature type="transmembrane region" description="Helical" evidence="16">
    <location>
        <begin position="864"/>
        <end position="885"/>
    </location>
</feature>
<dbReference type="SUPFAM" id="SSF81665">
    <property type="entry name" value="Calcium ATPase, transmembrane domain M"/>
    <property type="match status" value="1"/>
</dbReference>
<dbReference type="NCBIfam" id="TIGR01494">
    <property type="entry name" value="ATPase_P-type"/>
    <property type="match status" value="3"/>
</dbReference>
<feature type="transmembrane region" description="Helical" evidence="16">
    <location>
        <begin position="291"/>
        <end position="309"/>
    </location>
</feature>
<dbReference type="Gene3D" id="2.70.150.10">
    <property type="entry name" value="Calcium-transporting ATPase, cytoplasmic transduction domain A"/>
    <property type="match status" value="1"/>
</dbReference>
<dbReference type="PROSITE" id="PS00154">
    <property type="entry name" value="ATPASE_E1_E2"/>
    <property type="match status" value="1"/>
</dbReference>
<evidence type="ECO:0000313" key="19">
    <source>
        <dbReference type="EMBL" id="ODV83139.1"/>
    </source>
</evidence>
<dbReference type="InterPro" id="IPR036412">
    <property type="entry name" value="HAD-like_sf"/>
</dbReference>
<comment type="subcellular location">
    <subcellularLocation>
        <location evidence="1">Endomembrane system</location>
        <topology evidence="1">Multi-pass membrane protein</topology>
    </subcellularLocation>
    <subcellularLocation>
        <location evidence="16">Membrane</location>
        <topology evidence="16">Multi-pass membrane protein</topology>
    </subcellularLocation>
</comment>
<dbReference type="GO" id="GO:0016887">
    <property type="term" value="F:ATP hydrolysis activity"/>
    <property type="evidence" value="ECO:0007669"/>
    <property type="project" value="InterPro"/>
</dbReference>
<reference evidence="20" key="1">
    <citation type="submission" date="2016-04" db="EMBL/GenBank/DDBJ databases">
        <title>Comparative genomics of biotechnologically important yeasts.</title>
        <authorList>
            <consortium name="DOE Joint Genome Institute"/>
            <person name="Riley R."/>
            <person name="Haridas S."/>
            <person name="Wolfe K.H."/>
            <person name="Lopes M.R."/>
            <person name="Hittinger C.T."/>
            <person name="Goker M."/>
            <person name="Salamov A."/>
            <person name="Wisecaver J."/>
            <person name="Long T.M."/>
            <person name="Aerts A.L."/>
            <person name="Barry K."/>
            <person name="Choi C."/>
            <person name="Clum A."/>
            <person name="Coughlan A.Y."/>
            <person name="Deshpande S."/>
            <person name="Douglass A.P."/>
            <person name="Hanson S.J."/>
            <person name="Klenk H.-P."/>
            <person name="Labutti K."/>
            <person name="Lapidus A."/>
            <person name="Lindquist E."/>
            <person name="Lipzen A."/>
            <person name="Meier-Kolthoff J.P."/>
            <person name="Ohm R.A."/>
            <person name="Otillar R.P."/>
            <person name="Pangilinan J."/>
            <person name="Peng Y."/>
            <person name="Rokas A."/>
            <person name="Rosa C.A."/>
            <person name="Scheuner C."/>
            <person name="Sibirny A.A."/>
            <person name="Slot J.C."/>
            <person name="Stielow J.B."/>
            <person name="Sun H."/>
            <person name="Kurtzman C.P."/>
            <person name="Blackwell M."/>
            <person name="Grigoriev I.V."/>
            <person name="Jeffries T.W."/>
        </authorList>
    </citation>
    <scope>NUCLEOTIDE SEQUENCE [LARGE SCALE GENOMIC DNA]</scope>
    <source>
        <strain evidence="20">NRRL YB-2248</strain>
    </source>
</reference>
<keyword evidence="10 16" id="KW-1133">Transmembrane helix</keyword>
<dbReference type="Gene3D" id="3.40.50.1000">
    <property type="entry name" value="HAD superfamily/HAD-like"/>
    <property type="match status" value="1"/>
</dbReference>
<keyword evidence="5 16" id="KW-0812">Transmembrane</keyword>
<dbReference type="PRINTS" id="PR00119">
    <property type="entry name" value="CATATPASE"/>
</dbReference>
<dbReference type="STRING" id="983967.A0A1E4SUG0"/>
<dbReference type="SMART" id="SM00831">
    <property type="entry name" value="Cation_ATPase_N"/>
    <property type="match status" value="1"/>
</dbReference>
<keyword evidence="3" id="KW-0597">Phosphoprotein</keyword>
<dbReference type="PRINTS" id="PR00120">
    <property type="entry name" value="HATPASE"/>
</dbReference>
<dbReference type="SFLD" id="SFLDG00002">
    <property type="entry name" value="C1.7:_P-type_atpase_like"/>
    <property type="match status" value="1"/>
</dbReference>
<organism evidence="19 20">
    <name type="scientific">[Candida] arabinofermentans NRRL YB-2248</name>
    <dbReference type="NCBI Taxonomy" id="983967"/>
    <lineage>
        <taxon>Eukaryota</taxon>
        <taxon>Fungi</taxon>
        <taxon>Dikarya</taxon>
        <taxon>Ascomycota</taxon>
        <taxon>Saccharomycotina</taxon>
        <taxon>Pichiomycetes</taxon>
        <taxon>Pichiales</taxon>
        <taxon>Pichiaceae</taxon>
        <taxon>Ogataea</taxon>
        <taxon>Ogataea/Candida clade</taxon>
    </lineage>
</organism>
<comment type="function">
    <text evidence="16">Catalyzes the hydrolysis of ATP coupled with the transport of calcium.</text>
</comment>